<comment type="caution">
    <text evidence="7">The sequence shown here is derived from an EMBL/GenBank/DDBJ whole genome shotgun (WGS) entry which is preliminary data.</text>
</comment>
<evidence type="ECO:0000256" key="2">
    <source>
        <dbReference type="ARBA" id="ARBA00022771"/>
    </source>
</evidence>
<sequence>MEVFEDTEEAAEDHAKIDLFLKCSINENTEFKLDNNKWKSINTYKWTEQSKNLVINALSTDYIREEIISLEILDINKTQDGVDEAVGKLTDILQNISEMAYSQRNRAWVHYCKRQDFTPSKHSRICSKHFTLNQYSRHPERLSELGYPGAKAALKDDAMPDIPVVVDAEKGPSSPKKPRSAFEKRQKRQVLQEAFNESLDKSVDSIDTETESPPAPDSMEIQEEVEIPVDIPKTFVSKSFNTDYTNMKIQKNQTDPIPQRTRRNQTLKPKRKSKGIQCNPSDIDSASKVATSKTRTIIGKITSSSLAPAATEQNLDDNDEIDDDEDDVDEYDNDPDYIYNESEEEDGDNEYGSDDEEETSNYRMEECNDPVEEKYYMVFETALFQLLSVCRECNNRCIPIIEFSRGTMISTSSVCAFGHVYKWKSQNCHERLPWGNLLLASAIMFSGNNTAKIVRLFDQMKLKGISERSVRRLQTAYTSCAVIYEFDSQQADLIASLQGPDKQVVLGGDGRCDSPGYSAKYGSYTLMDLNTNKILDIQLVQSIEVKGSTHMEFEGLKMGLSLLIDTNHIEVSTLVTDRHVMIKKNIKKVGNQSQKKDTGDIRPWIKSIVNHTYWVAASSGEDQNEKIHKWTSISNHIMNKHVHESDVFPQCIHGELEEQRAWLKQGSKSQTCSGSNRKQILAKRFKKAVTSAPDIWPRDYVGALLKRTFDRRNNLSSIKEALEDFIIVYQRLPPLTASNPQFDKEELIRHRTSRFARN</sequence>
<name>A0A8S3SGC0_MYTED</name>
<dbReference type="EMBL" id="CAJPWZ010001584">
    <property type="protein sequence ID" value="CAG2218047.1"/>
    <property type="molecule type" value="Genomic_DNA"/>
</dbReference>
<feature type="compositionally biased region" description="Basic residues" evidence="5">
    <location>
        <begin position="260"/>
        <end position="274"/>
    </location>
</feature>
<feature type="compositionally biased region" description="Polar residues" evidence="5">
    <location>
        <begin position="276"/>
        <end position="292"/>
    </location>
</feature>
<proteinExistence type="predicted"/>
<keyword evidence="4" id="KW-0238">DNA-binding</keyword>
<gene>
    <name evidence="7" type="ORF">MEDL_31682</name>
</gene>
<reference evidence="7" key="1">
    <citation type="submission" date="2021-03" db="EMBL/GenBank/DDBJ databases">
        <authorList>
            <person name="Bekaert M."/>
        </authorList>
    </citation>
    <scope>NUCLEOTIDE SEQUENCE</scope>
</reference>
<dbReference type="PANTHER" id="PTHR31751">
    <property type="entry name" value="SI:CH211-108C17.2-RELATED-RELATED"/>
    <property type="match status" value="1"/>
</dbReference>
<feature type="region of interest" description="Disordered" evidence="5">
    <location>
        <begin position="165"/>
        <end position="221"/>
    </location>
</feature>
<dbReference type="OrthoDB" id="6141328at2759"/>
<evidence type="ECO:0000256" key="1">
    <source>
        <dbReference type="ARBA" id="ARBA00022723"/>
    </source>
</evidence>
<evidence type="ECO:0000256" key="3">
    <source>
        <dbReference type="ARBA" id="ARBA00022833"/>
    </source>
</evidence>
<dbReference type="SUPFAM" id="SSF57716">
    <property type="entry name" value="Glucocorticoid receptor-like (DNA-binding domain)"/>
    <property type="match status" value="1"/>
</dbReference>
<dbReference type="PANTHER" id="PTHR31751:SF42">
    <property type="entry name" value="PROTEIN CBG10204"/>
    <property type="match status" value="1"/>
</dbReference>
<feature type="region of interest" description="Disordered" evidence="5">
    <location>
        <begin position="246"/>
        <end position="292"/>
    </location>
</feature>
<keyword evidence="8" id="KW-1185">Reference proteome</keyword>
<feature type="region of interest" description="Disordered" evidence="5">
    <location>
        <begin position="308"/>
        <end position="363"/>
    </location>
</feature>
<protein>
    <recommendedName>
        <fullName evidence="6">THAP-type domain-containing protein</fullName>
    </recommendedName>
</protein>
<dbReference type="GO" id="GO:0008270">
    <property type="term" value="F:zinc ion binding"/>
    <property type="evidence" value="ECO:0007669"/>
    <property type="project" value="UniProtKB-KW"/>
</dbReference>
<dbReference type="Proteomes" id="UP000683360">
    <property type="component" value="Unassembled WGS sequence"/>
</dbReference>
<organism evidence="7 8">
    <name type="scientific">Mytilus edulis</name>
    <name type="common">Blue mussel</name>
    <dbReference type="NCBI Taxonomy" id="6550"/>
    <lineage>
        <taxon>Eukaryota</taxon>
        <taxon>Metazoa</taxon>
        <taxon>Spiralia</taxon>
        <taxon>Lophotrochozoa</taxon>
        <taxon>Mollusca</taxon>
        <taxon>Bivalvia</taxon>
        <taxon>Autobranchia</taxon>
        <taxon>Pteriomorphia</taxon>
        <taxon>Mytilida</taxon>
        <taxon>Mytiloidea</taxon>
        <taxon>Mytilidae</taxon>
        <taxon>Mytilinae</taxon>
        <taxon>Mytilus</taxon>
    </lineage>
</organism>
<evidence type="ECO:0000313" key="7">
    <source>
        <dbReference type="EMBL" id="CAG2218047.1"/>
    </source>
</evidence>
<dbReference type="InterPro" id="IPR006612">
    <property type="entry name" value="THAP_Znf"/>
</dbReference>
<feature type="domain" description="THAP-type" evidence="6">
    <location>
        <begin position="103"/>
        <end position="162"/>
    </location>
</feature>
<keyword evidence="1" id="KW-0479">Metal-binding</keyword>
<evidence type="ECO:0000313" key="8">
    <source>
        <dbReference type="Proteomes" id="UP000683360"/>
    </source>
</evidence>
<accession>A0A8S3SGC0</accession>
<evidence type="ECO:0000256" key="5">
    <source>
        <dbReference type="SAM" id="MobiDB-lite"/>
    </source>
</evidence>
<dbReference type="GO" id="GO:0003677">
    <property type="term" value="F:DNA binding"/>
    <property type="evidence" value="ECO:0007669"/>
    <property type="project" value="UniProtKB-KW"/>
</dbReference>
<feature type="compositionally biased region" description="Acidic residues" evidence="5">
    <location>
        <begin position="314"/>
        <end position="359"/>
    </location>
</feature>
<keyword evidence="3" id="KW-0862">Zinc</keyword>
<evidence type="ECO:0000259" key="6">
    <source>
        <dbReference type="Pfam" id="PF05485"/>
    </source>
</evidence>
<dbReference type="Pfam" id="PF05485">
    <property type="entry name" value="THAP"/>
    <property type="match status" value="1"/>
</dbReference>
<keyword evidence="2" id="KW-0863">Zinc-finger</keyword>
<feature type="compositionally biased region" description="Polar residues" evidence="5">
    <location>
        <begin position="246"/>
        <end position="256"/>
    </location>
</feature>
<dbReference type="AlphaFoldDB" id="A0A8S3SGC0"/>
<evidence type="ECO:0000256" key="4">
    <source>
        <dbReference type="ARBA" id="ARBA00023125"/>
    </source>
</evidence>